<evidence type="ECO:0000256" key="1">
    <source>
        <dbReference type="SAM" id="MobiDB-lite"/>
    </source>
</evidence>
<dbReference type="Proteomes" id="UP000076532">
    <property type="component" value="Unassembled WGS sequence"/>
</dbReference>
<evidence type="ECO:0000313" key="2">
    <source>
        <dbReference type="EMBL" id="KZP19395.1"/>
    </source>
</evidence>
<evidence type="ECO:0000313" key="3">
    <source>
        <dbReference type="Proteomes" id="UP000076532"/>
    </source>
</evidence>
<proteinExistence type="predicted"/>
<keyword evidence="3" id="KW-1185">Reference proteome</keyword>
<accession>A0A166HZ48</accession>
<feature type="region of interest" description="Disordered" evidence="1">
    <location>
        <begin position="1"/>
        <end position="34"/>
    </location>
</feature>
<dbReference type="EMBL" id="KV417564">
    <property type="protein sequence ID" value="KZP19395.1"/>
    <property type="molecule type" value="Genomic_DNA"/>
</dbReference>
<gene>
    <name evidence="2" type="ORF">FIBSPDRAFT_892777</name>
</gene>
<sequence length="224" mass="23941">MSRTGLRGAQHGHSLGFTRDPERSPLLAKGGRERTSYTTRELSCAGAPSWCVACEGGVTGANGGTRLGGSNGSEGDYVTRRHNLMEAVSLVKEMRQQYAVGRGRDVVVSCDAELAVAPASAAEPSRARAHVGGARPGAGADEVEARNMFRADCSSAPEECACRHQYFVKMIELYGRDLAGDRWRGAVDDIIRRDNLMFELSTSMNLSTSQSESANSSNLGAFGY</sequence>
<protein>
    <submittedName>
        <fullName evidence="2">Uncharacterized protein</fullName>
    </submittedName>
</protein>
<name>A0A166HZ48_9AGAM</name>
<organism evidence="2 3">
    <name type="scientific">Athelia psychrophila</name>
    <dbReference type="NCBI Taxonomy" id="1759441"/>
    <lineage>
        <taxon>Eukaryota</taxon>
        <taxon>Fungi</taxon>
        <taxon>Dikarya</taxon>
        <taxon>Basidiomycota</taxon>
        <taxon>Agaricomycotina</taxon>
        <taxon>Agaricomycetes</taxon>
        <taxon>Agaricomycetidae</taxon>
        <taxon>Atheliales</taxon>
        <taxon>Atheliaceae</taxon>
        <taxon>Athelia</taxon>
    </lineage>
</organism>
<dbReference type="AlphaFoldDB" id="A0A166HZ48"/>
<reference evidence="2 3" key="1">
    <citation type="journal article" date="2016" name="Mol. Biol. Evol.">
        <title>Comparative Genomics of Early-Diverging Mushroom-Forming Fungi Provides Insights into the Origins of Lignocellulose Decay Capabilities.</title>
        <authorList>
            <person name="Nagy L.G."/>
            <person name="Riley R."/>
            <person name="Tritt A."/>
            <person name="Adam C."/>
            <person name="Daum C."/>
            <person name="Floudas D."/>
            <person name="Sun H."/>
            <person name="Yadav J.S."/>
            <person name="Pangilinan J."/>
            <person name="Larsson K.H."/>
            <person name="Matsuura K."/>
            <person name="Barry K."/>
            <person name="Labutti K."/>
            <person name="Kuo R."/>
            <person name="Ohm R.A."/>
            <person name="Bhattacharya S.S."/>
            <person name="Shirouzu T."/>
            <person name="Yoshinaga Y."/>
            <person name="Martin F.M."/>
            <person name="Grigoriev I.V."/>
            <person name="Hibbett D.S."/>
        </authorList>
    </citation>
    <scope>NUCLEOTIDE SEQUENCE [LARGE SCALE GENOMIC DNA]</scope>
    <source>
        <strain evidence="2 3">CBS 109695</strain>
    </source>
</reference>